<evidence type="ECO:0000256" key="1">
    <source>
        <dbReference type="SAM" id="SignalP"/>
    </source>
</evidence>
<protein>
    <submittedName>
        <fullName evidence="2">Uncharacterized protein</fullName>
    </submittedName>
</protein>
<reference evidence="2 3" key="1">
    <citation type="journal article" date="2021" name="Elife">
        <title>Chloroplast acquisition without the gene transfer in kleptoplastic sea slugs, Plakobranchus ocellatus.</title>
        <authorList>
            <person name="Maeda T."/>
            <person name="Takahashi S."/>
            <person name="Yoshida T."/>
            <person name="Shimamura S."/>
            <person name="Takaki Y."/>
            <person name="Nagai Y."/>
            <person name="Toyoda A."/>
            <person name="Suzuki Y."/>
            <person name="Arimoto A."/>
            <person name="Ishii H."/>
            <person name="Satoh N."/>
            <person name="Nishiyama T."/>
            <person name="Hasebe M."/>
            <person name="Maruyama T."/>
            <person name="Minagawa J."/>
            <person name="Obokata J."/>
            <person name="Shigenobu S."/>
        </authorList>
    </citation>
    <scope>NUCLEOTIDE SEQUENCE [LARGE SCALE GENOMIC DNA]</scope>
</reference>
<name>A0AAV4JPH1_9GAST</name>
<dbReference type="AlphaFoldDB" id="A0AAV4JPH1"/>
<evidence type="ECO:0000313" key="3">
    <source>
        <dbReference type="Proteomes" id="UP000762676"/>
    </source>
</evidence>
<comment type="caution">
    <text evidence="2">The sequence shown here is derived from an EMBL/GenBank/DDBJ whole genome shotgun (WGS) entry which is preliminary data.</text>
</comment>
<evidence type="ECO:0000313" key="2">
    <source>
        <dbReference type="EMBL" id="GFS23833.1"/>
    </source>
</evidence>
<dbReference type="Proteomes" id="UP000762676">
    <property type="component" value="Unassembled WGS sequence"/>
</dbReference>
<organism evidence="2 3">
    <name type="scientific">Elysia marginata</name>
    <dbReference type="NCBI Taxonomy" id="1093978"/>
    <lineage>
        <taxon>Eukaryota</taxon>
        <taxon>Metazoa</taxon>
        <taxon>Spiralia</taxon>
        <taxon>Lophotrochozoa</taxon>
        <taxon>Mollusca</taxon>
        <taxon>Gastropoda</taxon>
        <taxon>Heterobranchia</taxon>
        <taxon>Euthyneura</taxon>
        <taxon>Panpulmonata</taxon>
        <taxon>Sacoglossa</taxon>
        <taxon>Placobranchoidea</taxon>
        <taxon>Plakobranchidae</taxon>
        <taxon>Elysia</taxon>
    </lineage>
</organism>
<dbReference type="EMBL" id="BMAT01003341">
    <property type="protein sequence ID" value="GFS23833.1"/>
    <property type="molecule type" value="Genomic_DNA"/>
</dbReference>
<accession>A0AAV4JPH1</accession>
<feature type="chain" id="PRO_5043472738" evidence="1">
    <location>
        <begin position="20"/>
        <end position="140"/>
    </location>
</feature>
<proteinExistence type="predicted"/>
<keyword evidence="3" id="KW-1185">Reference proteome</keyword>
<feature type="signal peptide" evidence="1">
    <location>
        <begin position="1"/>
        <end position="19"/>
    </location>
</feature>
<sequence length="140" mass="14019">MNTFAVVATFALLAYTVNATPCTDICSAKCALQKQTCDFADVFGNLCETMNAACTQNCNAACGCADGCSAECGEEFATCQNADTSNDAGPFGLASLSVLSCGMNAPVCQMKCQLKCQFNLLAAAADAMGGGAGAGADASS</sequence>
<keyword evidence="1" id="KW-0732">Signal</keyword>
<gene>
    <name evidence="2" type="ORF">ElyMa_001649700</name>
</gene>